<accession>A0A1L3GN21</accession>
<dbReference type="Proteomes" id="UP000182517">
    <property type="component" value="Chromosome"/>
</dbReference>
<dbReference type="OrthoDB" id="9944073at2"/>
<evidence type="ECO:0000256" key="1">
    <source>
        <dbReference type="SAM" id="MobiDB-lite"/>
    </source>
</evidence>
<reference evidence="2 3" key="1">
    <citation type="journal article" date="2017" name="Genome Announc.">
        <title>Complete Genome Sequences of Two Acetylene-Fermenting Pelobacter acetylenicus Strains.</title>
        <authorList>
            <person name="Sutton J.M."/>
            <person name="Baesman S.M."/>
            <person name="Fierst J.L."/>
            <person name="Poret-Peterson A.T."/>
            <person name="Oremland R.S."/>
            <person name="Dunlap D.S."/>
            <person name="Akob D.M."/>
        </authorList>
    </citation>
    <scope>NUCLEOTIDE SEQUENCE [LARGE SCALE GENOMIC DNA]</scope>
    <source>
        <strain evidence="2 3">SFB93</strain>
    </source>
</reference>
<evidence type="ECO:0000313" key="3">
    <source>
        <dbReference type="Proteomes" id="UP000182517"/>
    </source>
</evidence>
<dbReference type="EMBL" id="CP015519">
    <property type="protein sequence ID" value="APG27337.1"/>
    <property type="molecule type" value="Genomic_DNA"/>
</dbReference>
<dbReference type="RefSeq" id="WP_072283304.1">
    <property type="nucleotide sequence ID" value="NZ_CP015519.1"/>
</dbReference>
<protein>
    <recommendedName>
        <fullName evidence="4">DUF2802 domain-containing protein</fullName>
    </recommendedName>
</protein>
<feature type="region of interest" description="Disordered" evidence="1">
    <location>
        <begin position="48"/>
        <end position="70"/>
    </location>
</feature>
<name>A0A1L3GN21_9BACT</name>
<proteinExistence type="predicted"/>
<evidence type="ECO:0008006" key="4">
    <source>
        <dbReference type="Google" id="ProtNLM"/>
    </source>
</evidence>
<dbReference type="AlphaFoldDB" id="A0A1L3GN21"/>
<dbReference type="STRING" id="1842532.A7E78_05455"/>
<dbReference type="KEGG" id="pef:A7E78_05455"/>
<evidence type="ECO:0000313" key="2">
    <source>
        <dbReference type="EMBL" id="APG27337.1"/>
    </source>
</evidence>
<organism evidence="2 3">
    <name type="scientific">Syntrophotalea acetylenivorans</name>
    <dbReference type="NCBI Taxonomy" id="1842532"/>
    <lineage>
        <taxon>Bacteria</taxon>
        <taxon>Pseudomonadati</taxon>
        <taxon>Thermodesulfobacteriota</taxon>
        <taxon>Desulfuromonadia</taxon>
        <taxon>Desulfuromonadales</taxon>
        <taxon>Syntrophotaleaceae</taxon>
        <taxon>Syntrophotalea</taxon>
    </lineage>
</organism>
<sequence>MALFTLHPTLLLASTLIATICALTLAMQLRRVKKILAQCRTELANAALGSSETAPDIKVPQAKPQSADFTDSLHQATLKQRLEKGPDWRQPPEKYRYAAALADQGMDAEGIAAVLQFPIEAAQQIITLKSAAQIDPATTGPDK</sequence>
<keyword evidence="3" id="KW-1185">Reference proteome</keyword>
<gene>
    <name evidence="2" type="ORF">A7E78_05455</name>
</gene>